<name>A0ABQ9IG25_9NEOP</name>
<comment type="caution">
    <text evidence="1">The sequence shown here is derived from an EMBL/GenBank/DDBJ whole genome shotgun (WGS) entry which is preliminary data.</text>
</comment>
<gene>
    <name evidence="1" type="ORF">PR048_000961</name>
</gene>
<evidence type="ECO:0000313" key="2">
    <source>
        <dbReference type="Proteomes" id="UP001159363"/>
    </source>
</evidence>
<dbReference type="EMBL" id="JARBHB010000001">
    <property type="protein sequence ID" value="KAJ8895625.1"/>
    <property type="molecule type" value="Genomic_DNA"/>
</dbReference>
<sequence length="190" mass="21492">MVEKQGPTQKTMSKRLQRSYDANLKNTCKQTTVKLLVSTARQSNEHNWKVDLNCLKNANSSPKAFRGPKKASFNEASVGNCDRMMHHCGFSLQWRTEACCILAACNWIAQKIQIFIYVDKSTMLIKWQCISTGLATLRLRQKPGEKLKKMGILVLDAFKGHLTPEEKEAVQNINTDFVVIPSGMMSQLQI</sequence>
<organism evidence="1 2">
    <name type="scientific">Dryococelus australis</name>
    <dbReference type="NCBI Taxonomy" id="614101"/>
    <lineage>
        <taxon>Eukaryota</taxon>
        <taxon>Metazoa</taxon>
        <taxon>Ecdysozoa</taxon>
        <taxon>Arthropoda</taxon>
        <taxon>Hexapoda</taxon>
        <taxon>Insecta</taxon>
        <taxon>Pterygota</taxon>
        <taxon>Neoptera</taxon>
        <taxon>Polyneoptera</taxon>
        <taxon>Phasmatodea</taxon>
        <taxon>Verophasmatodea</taxon>
        <taxon>Anareolatae</taxon>
        <taxon>Phasmatidae</taxon>
        <taxon>Eurycanthinae</taxon>
        <taxon>Dryococelus</taxon>
    </lineage>
</organism>
<proteinExistence type="predicted"/>
<reference evidence="1 2" key="1">
    <citation type="submission" date="2023-02" db="EMBL/GenBank/DDBJ databases">
        <title>LHISI_Scaffold_Assembly.</title>
        <authorList>
            <person name="Stuart O.P."/>
            <person name="Cleave R."/>
            <person name="Magrath M.J.L."/>
            <person name="Mikheyev A.S."/>
        </authorList>
    </citation>
    <scope>NUCLEOTIDE SEQUENCE [LARGE SCALE GENOMIC DNA]</scope>
    <source>
        <strain evidence="1">Daus_M_001</strain>
        <tissue evidence="1">Leg muscle</tissue>
    </source>
</reference>
<dbReference type="Proteomes" id="UP001159363">
    <property type="component" value="Chromosome 1"/>
</dbReference>
<accession>A0ABQ9IG25</accession>
<keyword evidence="2" id="KW-1185">Reference proteome</keyword>
<evidence type="ECO:0000313" key="1">
    <source>
        <dbReference type="EMBL" id="KAJ8895625.1"/>
    </source>
</evidence>
<evidence type="ECO:0008006" key="3">
    <source>
        <dbReference type="Google" id="ProtNLM"/>
    </source>
</evidence>
<protein>
    <recommendedName>
        <fullName evidence="3">DDE-1 domain-containing protein</fullName>
    </recommendedName>
</protein>